<reference evidence="1 2" key="1">
    <citation type="journal article" date="2014" name="Int. J. Syst. Evol. Microbiol.">
        <title>Listeria floridensis sp. nov., Listeria aquatica sp. nov., Listeria cornellensis sp. nov., Listeria riparia sp. nov. and Listeria grandensis sp. nov., from agricultural and natural environments.</title>
        <authorList>
            <person name="den Bakker H.C."/>
            <person name="Warchocki S."/>
            <person name="Wright E.M."/>
            <person name="Allred A.F."/>
            <person name="Ahlstrom C."/>
            <person name="Manuel C.S."/>
            <person name="Stasiewicz M.J."/>
            <person name="Burrell A."/>
            <person name="Roof S."/>
            <person name="Strawn L."/>
            <person name="Fortes E.D."/>
            <person name="Nightingale K.K."/>
            <person name="Kephart D."/>
            <person name="Wiedmann M."/>
        </authorList>
    </citation>
    <scope>NUCLEOTIDE SEQUENCE [LARGE SCALE GENOMIC DNA]</scope>
    <source>
        <strain evidence="1 2">FSL S10-1187</strain>
    </source>
</reference>
<dbReference type="RefSeq" id="WP_036098319.1">
    <property type="nucleotide sequence ID" value="NZ_AODF01000038.1"/>
</dbReference>
<evidence type="ECO:0000313" key="1">
    <source>
        <dbReference type="EMBL" id="EUJ26354.1"/>
    </source>
</evidence>
<name>A0ABP3AUK9_9LIST</name>
<dbReference type="Gene3D" id="3.30.70.1280">
    <property type="entry name" value="SP0830-like domains"/>
    <property type="match status" value="1"/>
</dbReference>
<sequence length="179" mass="20385">MKRYVALLRGINVGGKNKIAMTELKAGFSEIGLLEITTYLNSGNVIFSSETDDTAQLSNTITLMISDKFSLNIPVHVVLQDELHELLNHAPVWWGSDDKAVYDNLIFLMPPLSYEEFYEEIGAPQIALEKIEPYKNAIFWSFSRKEYQKTNWWSKTANSRVSSLITTRTANTVKKIAYL</sequence>
<dbReference type="EMBL" id="AODF01000038">
    <property type="protein sequence ID" value="EUJ26354.1"/>
    <property type="molecule type" value="Genomic_DNA"/>
</dbReference>
<keyword evidence="2" id="KW-1185">Reference proteome</keyword>
<comment type="caution">
    <text evidence="1">The sequence shown here is derived from an EMBL/GenBank/DDBJ whole genome shotgun (WGS) entry which is preliminary data.</text>
</comment>
<dbReference type="PANTHER" id="PTHR36439:SF1">
    <property type="entry name" value="DUF1697 DOMAIN-CONTAINING PROTEIN"/>
    <property type="match status" value="1"/>
</dbReference>
<dbReference type="Pfam" id="PF08002">
    <property type="entry name" value="DUF1697"/>
    <property type="match status" value="1"/>
</dbReference>
<organism evidence="1 2">
    <name type="scientific">Listeria floridensis FSL S10-1187</name>
    <dbReference type="NCBI Taxonomy" id="1265817"/>
    <lineage>
        <taxon>Bacteria</taxon>
        <taxon>Bacillati</taxon>
        <taxon>Bacillota</taxon>
        <taxon>Bacilli</taxon>
        <taxon>Bacillales</taxon>
        <taxon>Listeriaceae</taxon>
        <taxon>Listeria</taxon>
    </lineage>
</organism>
<protein>
    <recommendedName>
        <fullName evidence="3">DUF1697 domain-containing protein</fullName>
    </recommendedName>
</protein>
<dbReference type="Gene3D" id="3.30.70.1260">
    <property type="entry name" value="bacterial protein sp0830 like"/>
    <property type="match status" value="1"/>
</dbReference>
<dbReference type="SUPFAM" id="SSF160379">
    <property type="entry name" value="SP0830-like"/>
    <property type="match status" value="1"/>
</dbReference>
<dbReference type="PANTHER" id="PTHR36439">
    <property type="entry name" value="BLL4334 PROTEIN"/>
    <property type="match status" value="1"/>
</dbReference>
<proteinExistence type="predicted"/>
<dbReference type="PIRSF" id="PIRSF008502">
    <property type="entry name" value="UCP008502"/>
    <property type="match status" value="1"/>
</dbReference>
<dbReference type="InterPro" id="IPR012545">
    <property type="entry name" value="DUF1697"/>
</dbReference>
<accession>A0ABP3AUK9</accession>
<dbReference type="Proteomes" id="UP000019249">
    <property type="component" value="Unassembled WGS sequence"/>
</dbReference>
<evidence type="ECO:0000313" key="2">
    <source>
        <dbReference type="Proteomes" id="UP000019249"/>
    </source>
</evidence>
<evidence type="ECO:0008006" key="3">
    <source>
        <dbReference type="Google" id="ProtNLM"/>
    </source>
</evidence>
<gene>
    <name evidence="1" type="ORF">MFLO_14097</name>
</gene>